<dbReference type="EMBL" id="FZOJ01000016">
    <property type="protein sequence ID" value="SNS66913.1"/>
    <property type="molecule type" value="Genomic_DNA"/>
</dbReference>
<dbReference type="InterPro" id="IPR007210">
    <property type="entry name" value="ABC_Gly_betaine_transp_sub-bd"/>
</dbReference>
<evidence type="ECO:0000313" key="3">
    <source>
        <dbReference type="Proteomes" id="UP000198304"/>
    </source>
</evidence>
<dbReference type="Pfam" id="PF04069">
    <property type="entry name" value="OpuAC"/>
    <property type="match status" value="1"/>
</dbReference>
<keyword evidence="3" id="KW-1185">Reference proteome</keyword>
<dbReference type="Proteomes" id="UP000198304">
    <property type="component" value="Unassembled WGS sequence"/>
</dbReference>
<dbReference type="SUPFAM" id="SSF53850">
    <property type="entry name" value="Periplasmic binding protein-like II"/>
    <property type="match status" value="1"/>
</dbReference>
<dbReference type="Gene3D" id="3.40.190.120">
    <property type="entry name" value="Osmoprotection protein (prox), domain 2"/>
    <property type="match status" value="1"/>
</dbReference>
<dbReference type="GO" id="GO:0043190">
    <property type="term" value="C:ATP-binding cassette (ABC) transporter complex"/>
    <property type="evidence" value="ECO:0007669"/>
    <property type="project" value="InterPro"/>
</dbReference>
<feature type="domain" description="ABC-type glycine betaine transport system substrate-binding" evidence="1">
    <location>
        <begin position="50"/>
        <end position="311"/>
    </location>
</feature>
<accession>A0A239GEL2</accession>
<evidence type="ECO:0000259" key="1">
    <source>
        <dbReference type="Pfam" id="PF04069"/>
    </source>
</evidence>
<dbReference type="Gene3D" id="3.40.190.10">
    <property type="entry name" value="Periplasmic binding protein-like II"/>
    <property type="match status" value="1"/>
</dbReference>
<dbReference type="CDD" id="cd13528">
    <property type="entry name" value="PBP2_osmoprotectants"/>
    <property type="match status" value="1"/>
</dbReference>
<dbReference type="RefSeq" id="WP_176431405.1">
    <property type="nucleotide sequence ID" value="NZ_FZOJ01000016.1"/>
</dbReference>
<sequence length="316" mass="35061">MYLLRNKKILLVISIMLMVSLALVGCGGGNTTDEISTGENGEPANTNGGNITIGAKNFTESILLGNIFKVLIEEKTDINVTVTELGGTMIAFEALKNNDIQMYPEYTGTGYITILGHEEILSPEETYEIVKNEFREEWNFEWLSELGFNNTYTLSLRQDSIEELGIKTFSDLVNVAGELKLGATMEFVERQDGLPGLNQAYGFEFGDVIDLDPGLMYTAVKEEQVDVITAFATDGRIPAFNLGILEDDLNFFPPYFAAPLVRGDLLEQYPELINILNELEGKINDDTMAQLNYTVDESARSEEAVAREFLESIGLI</sequence>
<protein>
    <submittedName>
        <fullName evidence="2">Osmoprotectant transport system substrate-binding protein</fullName>
    </submittedName>
</protein>
<gene>
    <name evidence="2" type="ORF">SAMN05446037_101646</name>
</gene>
<reference evidence="3" key="1">
    <citation type="submission" date="2017-06" db="EMBL/GenBank/DDBJ databases">
        <authorList>
            <person name="Varghese N."/>
            <person name="Submissions S."/>
        </authorList>
    </citation>
    <scope>NUCLEOTIDE SEQUENCE [LARGE SCALE GENOMIC DNA]</scope>
    <source>
        <strain evidence="3">SCA</strain>
    </source>
</reference>
<proteinExistence type="predicted"/>
<organism evidence="2 3">
    <name type="scientific">Anaerovirgula multivorans</name>
    <dbReference type="NCBI Taxonomy" id="312168"/>
    <lineage>
        <taxon>Bacteria</taxon>
        <taxon>Bacillati</taxon>
        <taxon>Bacillota</taxon>
        <taxon>Clostridia</taxon>
        <taxon>Peptostreptococcales</taxon>
        <taxon>Natronincolaceae</taxon>
        <taxon>Anaerovirgula</taxon>
    </lineage>
</organism>
<dbReference type="PROSITE" id="PS51257">
    <property type="entry name" value="PROKAR_LIPOPROTEIN"/>
    <property type="match status" value="1"/>
</dbReference>
<evidence type="ECO:0000313" key="2">
    <source>
        <dbReference type="EMBL" id="SNS66913.1"/>
    </source>
</evidence>
<name>A0A239GEL2_9FIRM</name>
<dbReference type="GO" id="GO:0022857">
    <property type="term" value="F:transmembrane transporter activity"/>
    <property type="evidence" value="ECO:0007669"/>
    <property type="project" value="InterPro"/>
</dbReference>
<dbReference type="AlphaFoldDB" id="A0A239GEL2"/>